<dbReference type="InterPro" id="IPR008567">
    <property type="entry name" value="BKACE"/>
</dbReference>
<evidence type="ECO:0000313" key="6">
    <source>
        <dbReference type="Proteomes" id="UP001553161"/>
    </source>
</evidence>
<dbReference type="RefSeq" id="WP_366194019.1">
    <property type="nucleotide sequence ID" value="NZ_JBFBVU010000021.1"/>
</dbReference>
<dbReference type="PANTHER" id="PTHR37418">
    <property type="entry name" value="3-KETO-5-AMINOHEXANOATE CLEAVAGE ENZYME-RELATED"/>
    <property type="match status" value="1"/>
</dbReference>
<dbReference type="PANTHER" id="PTHR37418:SF2">
    <property type="entry name" value="3-KETO-5-AMINOHEXANOATE CLEAVAGE ENZYME"/>
    <property type="match status" value="1"/>
</dbReference>
<evidence type="ECO:0000313" key="5">
    <source>
        <dbReference type="EMBL" id="MEV8468066.1"/>
    </source>
</evidence>
<reference evidence="5 6" key="1">
    <citation type="submission" date="2024-07" db="EMBL/GenBank/DDBJ databases">
        <authorList>
            <person name="Kang M."/>
        </authorList>
    </citation>
    <scope>NUCLEOTIDE SEQUENCE [LARGE SCALE GENOMIC DNA]</scope>
    <source>
        <strain evidence="5 6">DFM31</strain>
    </source>
</reference>
<evidence type="ECO:0000256" key="3">
    <source>
        <dbReference type="ARBA" id="ARBA00022723"/>
    </source>
</evidence>
<evidence type="ECO:0000256" key="2">
    <source>
        <dbReference type="ARBA" id="ARBA00022679"/>
    </source>
</evidence>
<dbReference type="Gene3D" id="3.20.20.70">
    <property type="entry name" value="Aldolase class I"/>
    <property type="match status" value="1"/>
</dbReference>
<protein>
    <submittedName>
        <fullName evidence="5">3-keto-5-aminohexanoate cleavage protein</fullName>
    </submittedName>
</protein>
<keyword evidence="3" id="KW-0479">Metal-binding</keyword>
<comment type="caution">
    <text evidence="5">The sequence shown here is derived from an EMBL/GenBank/DDBJ whole genome shotgun (WGS) entry which is preliminary data.</text>
</comment>
<dbReference type="EMBL" id="JBFBVU010000021">
    <property type="protein sequence ID" value="MEV8468066.1"/>
    <property type="molecule type" value="Genomic_DNA"/>
</dbReference>
<keyword evidence="6" id="KW-1185">Reference proteome</keyword>
<gene>
    <name evidence="5" type="ORF">AB0T83_14915</name>
</gene>
<keyword evidence="2" id="KW-0808">Transferase</keyword>
<evidence type="ECO:0000256" key="1">
    <source>
        <dbReference type="ARBA" id="ARBA00001947"/>
    </source>
</evidence>
<organism evidence="5 6">
    <name type="scientific">Meridianimarinicoccus marinus</name>
    <dbReference type="NCBI Taxonomy" id="3231483"/>
    <lineage>
        <taxon>Bacteria</taxon>
        <taxon>Pseudomonadati</taxon>
        <taxon>Pseudomonadota</taxon>
        <taxon>Alphaproteobacteria</taxon>
        <taxon>Rhodobacterales</taxon>
        <taxon>Paracoccaceae</taxon>
        <taxon>Meridianimarinicoccus</taxon>
    </lineage>
</organism>
<dbReference type="InterPro" id="IPR013785">
    <property type="entry name" value="Aldolase_TIM"/>
</dbReference>
<accession>A0ABV3L9D6</accession>
<dbReference type="Proteomes" id="UP001553161">
    <property type="component" value="Unassembled WGS sequence"/>
</dbReference>
<proteinExistence type="predicted"/>
<keyword evidence="4" id="KW-0862">Zinc</keyword>
<sequence>MSQTYILAAPNGARRGHADHAALPVTLDEITATAGACFAAGAQGLHLHVRDDDGQHSLDAGRYTEALAELSRAVPKMDLQITTESAGKFDVPDQLACLRAVQPGWASISVREVARAPDLADTLYGTCAAQGTRVQHILYGAEDASLLARWKAEGVVRPEQVERIFVLGRYTTGQVSTPADLDVFTASGLPNSPWMVCAFGSQEHACLAAAAAMGGQVRVGFENSLTDENGSAWKDNAASVAALVTRLEGART</sequence>
<evidence type="ECO:0000256" key="4">
    <source>
        <dbReference type="ARBA" id="ARBA00022833"/>
    </source>
</evidence>
<comment type="cofactor">
    <cofactor evidence="1">
        <name>Zn(2+)</name>
        <dbReference type="ChEBI" id="CHEBI:29105"/>
    </cofactor>
</comment>
<dbReference type="Pfam" id="PF05853">
    <property type="entry name" value="BKACE"/>
    <property type="match status" value="1"/>
</dbReference>
<name>A0ABV3L9D6_9RHOB</name>